<dbReference type="RefSeq" id="WP_178051090.1">
    <property type="nucleotide sequence ID" value="NZ_JACOPH010000017.1"/>
</dbReference>
<comment type="caution">
    <text evidence="1">The sequence shown here is derived from an EMBL/GenBank/DDBJ whole genome shotgun (WGS) entry which is preliminary data.</text>
</comment>
<reference evidence="1" key="1">
    <citation type="submission" date="2020-08" db="EMBL/GenBank/DDBJ databases">
        <title>Genome public.</title>
        <authorList>
            <person name="Liu C."/>
            <person name="Sun Q."/>
        </authorList>
    </citation>
    <scope>NUCLEOTIDE SEQUENCE</scope>
    <source>
        <strain evidence="1">BX1005</strain>
    </source>
</reference>
<evidence type="ECO:0000313" key="1">
    <source>
        <dbReference type="EMBL" id="MBC5715291.1"/>
    </source>
</evidence>
<gene>
    <name evidence="1" type="ORF">H8S17_13975</name>
</gene>
<sequence>MEGIGIKAPFIVGFDYKECIDVKGEDAYATGREIARTDGVFLGQSAAAAIYAATTVAKRPENAGKNIVVILADNGMKYLSTNMYPLDHKVQ</sequence>
<dbReference type="AlphaFoldDB" id="A0A923LSY4"/>
<dbReference type="InterPro" id="IPR050214">
    <property type="entry name" value="Cys_Synth/Cystath_Beta-Synth"/>
</dbReference>
<evidence type="ECO:0008006" key="3">
    <source>
        <dbReference type="Google" id="ProtNLM"/>
    </source>
</evidence>
<proteinExistence type="predicted"/>
<accession>A0A923LSY4</accession>
<dbReference type="SUPFAM" id="SSF53686">
    <property type="entry name" value="Tryptophan synthase beta subunit-like PLP-dependent enzymes"/>
    <property type="match status" value="1"/>
</dbReference>
<protein>
    <recommendedName>
        <fullName evidence="3">Pyridoxal-phosphate dependent enzyme</fullName>
    </recommendedName>
</protein>
<dbReference type="EMBL" id="JACOPH010000017">
    <property type="protein sequence ID" value="MBC5715291.1"/>
    <property type="molecule type" value="Genomic_DNA"/>
</dbReference>
<organism evidence="1 2">
    <name type="scientific">Roseburia zhanii</name>
    <dbReference type="NCBI Taxonomy" id="2763064"/>
    <lineage>
        <taxon>Bacteria</taxon>
        <taxon>Bacillati</taxon>
        <taxon>Bacillota</taxon>
        <taxon>Clostridia</taxon>
        <taxon>Lachnospirales</taxon>
        <taxon>Lachnospiraceae</taxon>
        <taxon>Roseburia</taxon>
    </lineage>
</organism>
<evidence type="ECO:0000313" key="2">
    <source>
        <dbReference type="Proteomes" id="UP000606720"/>
    </source>
</evidence>
<dbReference type="Gene3D" id="3.40.50.1100">
    <property type="match status" value="1"/>
</dbReference>
<dbReference type="Proteomes" id="UP000606720">
    <property type="component" value="Unassembled WGS sequence"/>
</dbReference>
<name>A0A923LSY4_9FIRM</name>
<dbReference type="InterPro" id="IPR036052">
    <property type="entry name" value="TrpB-like_PALP_sf"/>
</dbReference>
<dbReference type="GO" id="GO:1901605">
    <property type="term" value="P:alpha-amino acid metabolic process"/>
    <property type="evidence" value="ECO:0007669"/>
    <property type="project" value="UniProtKB-ARBA"/>
</dbReference>
<dbReference type="PANTHER" id="PTHR10314">
    <property type="entry name" value="CYSTATHIONINE BETA-SYNTHASE"/>
    <property type="match status" value="1"/>
</dbReference>
<keyword evidence="2" id="KW-1185">Reference proteome</keyword>